<dbReference type="EMBL" id="OZ023707">
    <property type="protein sequence ID" value="CAK9877984.1"/>
    <property type="molecule type" value="Genomic_DNA"/>
</dbReference>
<dbReference type="Proteomes" id="UP001497522">
    <property type="component" value="Chromosome 6"/>
</dbReference>
<name>A0ABP1BPR3_9BRYO</name>
<sequence>MASSFQKLGLLQHFRLPISQKVGQSGVQSADDDQSVNPRSWQLVQLVCKLRDYIAATRIDLLEESLWKKKKKKKKYQSLKTDRLTDAR</sequence>
<protein>
    <submittedName>
        <fullName evidence="1">Uncharacterized protein</fullName>
    </submittedName>
</protein>
<reference evidence="1" key="1">
    <citation type="submission" date="2024-03" db="EMBL/GenBank/DDBJ databases">
        <authorList>
            <consortium name="ELIXIR-Norway"/>
            <consortium name="Elixir Norway"/>
        </authorList>
    </citation>
    <scope>NUCLEOTIDE SEQUENCE</scope>
</reference>
<gene>
    <name evidence="1" type="ORF">CSSPJE1EN2_LOCUS19809</name>
</gene>
<proteinExistence type="predicted"/>
<accession>A0ABP1BPR3</accession>
<evidence type="ECO:0000313" key="2">
    <source>
        <dbReference type="Proteomes" id="UP001497522"/>
    </source>
</evidence>
<organism evidence="1 2">
    <name type="scientific">Sphagnum jensenii</name>
    <dbReference type="NCBI Taxonomy" id="128206"/>
    <lineage>
        <taxon>Eukaryota</taxon>
        <taxon>Viridiplantae</taxon>
        <taxon>Streptophyta</taxon>
        <taxon>Embryophyta</taxon>
        <taxon>Bryophyta</taxon>
        <taxon>Sphagnophytina</taxon>
        <taxon>Sphagnopsida</taxon>
        <taxon>Sphagnales</taxon>
        <taxon>Sphagnaceae</taxon>
        <taxon>Sphagnum</taxon>
    </lineage>
</organism>
<evidence type="ECO:0000313" key="1">
    <source>
        <dbReference type="EMBL" id="CAK9877984.1"/>
    </source>
</evidence>
<keyword evidence="2" id="KW-1185">Reference proteome</keyword>